<dbReference type="EMBL" id="FNNZ01000036">
    <property type="protein sequence ID" value="SDX55444.1"/>
    <property type="molecule type" value="Genomic_DNA"/>
</dbReference>
<dbReference type="EMBL" id="FNNZ01000012">
    <property type="protein sequence ID" value="SDW99102.1"/>
    <property type="molecule type" value="Genomic_DNA"/>
</dbReference>
<proteinExistence type="predicted"/>
<feature type="non-terminal residue" evidence="2">
    <location>
        <position position="31"/>
    </location>
</feature>
<evidence type="ECO:0000313" key="3">
    <source>
        <dbReference type="EMBL" id="SDX55444.1"/>
    </source>
</evidence>
<keyword evidence="4" id="KW-1185">Reference proteome</keyword>
<dbReference type="Proteomes" id="UP000198816">
    <property type="component" value="Unassembled WGS sequence"/>
</dbReference>
<dbReference type="STRING" id="1058.SAMN05421783_1121"/>
<name>A0A1H2Y1R4_THIRO</name>
<evidence type="ECO:0000313" key="2">
    <source>
        <dbReference type="EMBL" id="SDW99102.1"/>
    </source>
</evidence>
<accession>A0A1H2Y1R4</accession>
<organism evidence="2 4">
    <name type="scientific">Thiocapsa roseopersicina</name>
    <dbReference type="NCBI Taxonomy" id="1058"/>
    <lineage>
        <taxon>Bacteria</taxon>
        <taxon>Pseudomonadati</taxon>
        <taxon>Pseudomonadota</taxon>
        <taxon>Gammaproteobacteria</taxon>
        <taxon>Chromatiales</taxon>
        <taxon>Chromatiaceae</taxon>
        <taxon>Thiocapsa</taxon>
    </lineage>
</organism>
<feature type="region of interest" description="Disordered" evidence="1">
    <location>
        <begin position="1"/>
        <end position="20"/>
    </location>
</feature>
<dbReference type="AlphaFoldDB" id="A0A1H2Y1R4"/>
<protein>
    <submittedName>
        <fullName evidence="2">Uncharacterized protein</fullName>
    </submittedName>
</protein>
<evidence type="ECO:0000256" key="1">
    <source>
        <dbReference type="SAM" id="MobiDB-lite"/>
    </source>
</evidence>
<reference evidence="2" key="1">
    <citation type="submission" date="2016-10" db="EMBL/GenBank/DDBJ databases">
        <authorList>
            <person name="de Groot N.N."/>
        </authorList>
    </citation>
    <scope>NUCLEOTIDE SEQUENCE [LARGE SCALE GENOMIC DNA]</scope>
    <source>
        <strain evidence="2">DSM 217</strain>
    </source>
</reference>
<gene>
    <name evidence="2" type="ORF">SAMN05421783_1121</name>
    <name evidence="3" type="ORF">SAMN05421783_1361</name>
</gene>
<sequence>MQMKTQNMAAVDRPPPDSTRHGLIYAHVFRQ</sequence>
<evidence type="ECO:0000313" key="4">
    <source>
        <dbReference type="Proteomes" id="UP000198816"/>
    </source>
</evidence>
<reference evidence="4" key="2">
    <citation type="submission" date="2016-10" db="EMBL/GenBank/DDBJ databases">
        <authorList>
            <person name="Varghese N."/>
            <person name="Submissions S."/>
        </authorList>
    </citation>
    <scope>NUCLEOTIDE SEQUENCE [LARGE SCALE GENOMIC DNA]</scope>
    <source>
        <strain evidence="4">DSM 217</strain>
    </source>
</reference>